<dbReference type="GO" id="GO:0017004">
    <property type="term" value="P:cytochrome complex assembly"/>
    <property type="evidence" value="ECO:0007669"/>
    <property type="project" value="UniProtKB-KW"/>
</dbReference>
<feature type="domain" description="Thioredoxin" evidence="5">
    <location>
        <begin position="349"/>
        <end position="498"/>
    </location>
</feature>
<evidence type="ECO:0000256" key="2">
    <source>
        <dbReference type="ARBA" id="ARBA00022748"/>
    </source>
</evidence>
<keyword evidence="4" id="KW-0676">Redox-active center</keyword>
<organism evidence="6 7">
    <name type="scientific">Chryseobacterium elymi</name>
    <dbReference type="NCBI Taxonomy" id="395936"/>
    <lineage>
        <taxon>Bacteria</taxon>
        <taxon>Pseudomonadati</taxon>
        <taxon>Bacteroidota</taxon>
        <taxon>Flavobacteriia</taxon>
        <taxon>Flavobacteriales</taxon>
        <taxon>Weeksellaceae</taxon>
        <taxon>Chryseobacterium group</taxon>
        <taxon>Chryseobacterium</taxon>
    </lineage>
</organism>
<dbReference type="EMBL" id="QNUH01000004">
    <property type="protein sequence ID" value="REC79510.1"/>
    <property type="molecule type" value="Genomic_DNA"/>
</dbReference>
<dbReference type="InterPro" id="IPR013766">
    <property type="entry name" value="Thioredoxin_domain"/>
</dbReference>
<dbReference type="PANTHER" id="PTHR42852">
    <property type="entry name" value="THIOL:DISULFIDE INTERCHANGE PROTEIN DSBE"/>
    <property type="match status" value="1"/>
</dbReference>
<dbReference type="RefSeq" id="WP_116011328.1">
    <property type="nucleotide sequence ID" value="NZ_QNUH01000004.1"/>
</dbReference>
<dbReference type="AlphaFoldDB" id="A0A3D9DNA1"/>
<dbReference type="InterPro" id="IPR036249">
    <property type="entry name" value="Thioredoxin-like_sf"/>
</dbReference>
<dbReference type="Gene3D" id="3.40.30.10">
    <property type="entry name" value="Glutaredoxin"/>
    <property type="match status" value="1"/>
</dbReference>
<sequence>MKILLTIISFFAVFNIVHSQSNKKLNNDLRSYFKVVLNENIVEDSVLLIYQDNQWGDVNGIPKSVVKNKVGRNLIITFKKDDPFIYGNLTLGEGNYIFSKNIIEPGDSIIFTVQKGKIEIDGIGKEKYQFASEVKCQFETLDQKWADSLSQVSKGSNDFTEINVNTMKKDLIDKRQINEEKKQLVLDLLEKYKPRLSAKIYDILKLDYLIQLDVEYLQLFNTDIGYVVFKKQENVDSSYMILDKIYNDYYKDQNINTSENFARSRSVTEFHSEKLRNHKFQNKVSFNSLNVVRYIINNYSGILRDRLLTIYLIRKKINSNNDYLAATDALKCIKTPYCRTLLENLKGNSTPGSKAFEFSLVDSLGKTVKQSDFKGKVVLLDFFFTGCGGCKILNNQMTDIVNYYSNNSNIQFISVNVDKDMEKWKNSLRTLEYTHKGSVDLFTNGLGSNAEIIRHYNIVGYPTLILIDKEGKIISTKPPRPYDEKHKSELIQLINSAL</sequence>
<keyword evidence="2" id="KW-0201">Cytochrome c-type biogenesis</keyword>
<dbReference type="PANTHER" id="PTHR42852:SF6">
    <property type="entry name" value="THIOL:DISULFIDE INTERCHANGE PROTEIN DSBE"/>
    <property type="match status" value="1"/>
</dbReference>
<protein>
    <recommendedName>
        <fullName evidence="5">Thioredoxin domain-containing protein</fullName>
    </recommendedName>
</protein>
<dbReference type="GO" id="GO:0030313">
    <property type="term" value="C:cell envelope"/>
    <property type="evidence" value="ECO:0007669"/>
    <property type="project" value="UniProtKB-SubCell"/>
</dbReference>
<comment type="subcellular location">
    <subcellularLocation>
        <location evidence="1">Cell envelope</location>
    </subcellularLocation>
</comment>
<proteinExistence type="predicted"/>
<dbReference type="CDD" id="cd02966">
    <property type="entry name" value="TlpA_like_family"/>
    <property type="match status" value="1"/>
</dbReference>
<accession>A0A3D9DNA1</accession>
<dbReference type="OrthoDB" id="9815205at2"/>
<reference evidence="6 7" key="1">
    <citation type="journal article" date="2010" name="Syst. Appl. Microbiol.">
        <title>Four new species of Chryseobacterium from the rhizosphere of coastal sand dune plants, Chryseobacterium elymi sp. nov., Chryseobacterium hagamense sp. nov., Chryseobacterium lathyri sp. nov. and Chryseobacterium rhizosphaerae sp. nov.</title>
        <authorList>
            <person name="Cho S.H."/>
            <person name="Lee K.S."/>
            <person name="Shin D.S."/>
            <person name="Han J.H."/>
            <person name="Park K.S."/>
            <person name="Lee C.H."/>
            <person name="Park K.H."/>
            <person name="Kim S.B."/>
        </authorList>
    </citation>
    <scope>NUCLEOTIDE SEQUENCE [LARGE SCALE GENOMIC DNA]</scope>
    <source>
        <strain evidence="6 7">KCTC 22547</strain>
    </source>
</reference>
<dbReference type="Pfam" id="PF13905">
    <property type="entry name" value="Thioredoxin_8"/>
    <property type="match status" value="1"/>
</dbReference>
<dbReference type="SUPFAM" id="SSF52833">
    <property type="entry name" value="Thioredoxin-like"/>
    <property type="match status" value="1"/>
</dbReference>
<dbReference type="InterPro" id="IPR012336">
    <property type="entry name" value="Thioredoxin-like_fold"/>
</dbReference>
<evidence type="ECO:0000256" key="3">
    <source>
        <dbReference type="ARBA" id="ARBA00023157"/>
    </source>
</evidence>
<evidence type="ECO:0000256" key="1">
    <source>
        <dbReference type="ARBA" id="ARBA00004196"/>
    </source>
</evidence>
<gene>
    <name evidence="6" type="ORF">DRF60_06720</name>
</gene>
<comment type="caution">
    <text evidence="6">The sequence shown here is derived from an EMBL/GenBank/DDBJ whole genome shotgun (WGS) entry which is preliminary data.</text>
</comment>
<dbReference type="InterPro" id="IPR050553">
    <property type="entry name" value="Thioredoxin_ResA/DsbE_sf"/>
</dbReference>
<keyword evidence="3" id="KW-1015">Disulfide bond</keyword>
<dbReference type="Proteomes" id="UP000257030">
    <property type="component" value="Unassembled WGS sequence"/>
</dbReference>
<evidence type="ECO:0000259" key="5">
    <source>
        <dbReference type="PROSITE" id="PS51352"/>
    </source>
</evidence>
<evidence type="ECO:0000313" key="7">
    <source>
        <dbReference type="Proteomes" id="UP000257030"/>
    </source>
</evidence>
<keyword evidence="7" id="KW-1185">Reference proteome</keyword>
<dbReference type="PROSITE" id="PS51352">
    <property type="entry name" value="THIOREDOXIN_2"/>
    <property type="match status" value="1"/>
</dbReference>
<name>A0A3D9DNA1_9FLAO</name>
<evidence type="ECO:0000313" key="6">
    <source>
        <dbReference type="EMBL" id="REC79510.1"/>
    </source>
</evidence>
<evidence type="ECO:0000256" key="4">
    <source>
        <dbReference type="ARBA" id="ARBA00023284"/>
    </source>
</evidence>